<dbReference type="Proteomes" id="UP000291343">
    <property type="component" value="Unassembled WGS sequence"/>
</dbReference>
<evidence type="ECO:0000313" key="5">
    <source>
        <dbReference type="Proteomes" id="UP000291343"/>
    </source>
</evidence>
<organism evidence="4 5">
    <name type="scientific">Laodelphax striatellus</name>
    <name type="common">Small brown planthopper</name>
    <name type="synonym">Delphax striatella</name>
    <dbReference type="NCBI Taxonomy" id="195883"/>
    <lineage>
        <taxon>Eukaryota</taxon>
        <taxon>Metazoa</taxon>
        <taxon>Ecdysozoa</taxon>
        <taxon>Arthropoda</taxon>
        <taxon>Hexapoda</taxon>
        <taxon>Insecta</taxon>
        <taxon>Pterygota</taxon>
        <taxon>Neoptera</taxon>
        <taxon>Paraneoptera</taxon>
        <taxon>Hemiptera</taxon>
        <taxon>Auchenorrhyncha</taxon>
        <taxon>Fulgoroidea</taxon>
        <taxon>Delphacidae</taxon>
        <taxon>Criomorphinae</taxon>
        <taxon>Laodelphax</taxon>
    </lineage>
</organism>
<dbReference type="GO" id="GO:0005739">
    <property type="term" value="C:mitochondrion"/>
    <property type="evidence" value="ECO:0007669"/>
    <property type="project" value="TreeGrafter"/>
</dbReference>
<dbReference type="InParanoid" id="A0A482X9Y3"/>
<dbReference type="InterPro" id="IPR019560">
    <property type="entry name" value="Mitochondrial_18_kDa_protein"/>
</dbReference>
<accession>A0A482X9Y3</accession>
<proteinExistence type="inferred from homology"/>
<dbReference type="Pfam" id="PF10558">
    <property type="entry name" value="MTP18"/>
    <property type="match status" value="2"/>
</dbReference>
<evidence type="ECO:0000256" key="2">
    <source>
        <dbReference type="ARBA" id="ARBA00017835"/>
    </source>
</evidence>
<sequence length="157" mass="17643">MEPAKELDIYRDTPLRLLGYANELAEALRPVIHRYVLRTGYGVATLYMFADVADKSYAQAKTSKPDDKHWMRTAIDVGIWQSLASLIVPSVFINRFGAASRFLMLRATKLPVNRVTRISVILSLATIPVIVKPIDKSVDFVMDTFIRDALGTKNISE</sequence>
<comment type="caution">
    <text evidence="4">The sequence shown here is derived from an EMBL/GenBank/DDBJ whole genome shotgun (WGS) entry which is preliminary data.</text>
</comment>
<name>A0A482X9Y3_LAOST</name>
<evidence type="ECO:0000256" key="1">
    <source>
        <dbReference type="ARBA" id="ARBA00009224"/>
    </source>
</evidence>
<protein>
    <recommendedName>
        <fullName evidence="2">Mitochondrial fission process protein 1</fullName>
    </recommendedName>
    <alternativeName>
        <fullName evidence="3">Mitochondrial 18 kDa protein</fullName>
    </alternativeName>
</protein>
<evidence type="ECO:0000256" key="3">
    <source>
        <dbReference type="ARBA" id="ARBA00029631"/>
    </source>
</evidence>
<dbReference type="FunCoup" id="A0A482X9Y3">
    <property type="interactions" value="377"/>
</dbReference>
<reference evidence="4 5" key="1">
    <citation type="journal article" date="2017" name="Gigascience">
        <title>Genome sequence of the small brown planthopper, Laodelphax striatellus.</title>
        <authorList>
            <person name="Zhu J."/>
            <person name="Jiang F."/>
            <person name="Wang X."/>
            <person name="Yang P."/>
            <person name="Bao Y."/>
            <person name="Zhao W."/>
            <person name="Wang W."/>
            <person name="Lu H."/>
            <person name="Wang Q."/>
            <person name="Cui N."/>
            <person name="Li J."/>
            <person name="Chen X."/>
            <person name="Luo L."/>
            <person name="Yu J."/>
            <person name="Kang L."/>
            <person name="Cui F."/>
        </authorList>
    </citation>
    <scope>NUCLEOTIDE SEQUENCE [LARGE SCALE GENOMIC DNA]</scope>
    <source>
        <strain evidence="4">Lst14</strain>
    </source>
</reference>
<dbReference type="GO" id="GO:0000266">
    <property type="term" value="P:mitochondrial fission"/>
    <property type="evidence" value="ECO:0007669"/>
    <property type="project" value="TreeGrafter"/>
</dbReference>
<dbReference type="STRING" id="195883.A0A482X9Y3"/>
<comment type="similarity">
    <text evidence="1">Belongs to the MTFP1 family.</text>
</comment>
<dbReference type="OrthoDB" id="424969at2759"/>
<dbReference type="AlphaFoldDB" id="A0A482X9Y3"/>
<dbReference type="PANTHER" id="PTHR11001">
    <property type="entry name" value="MITOCHONDRIAL FISSION PROCESS PROTEIN 1"/>
    <property type="match status" value="1"/>
</dbReference>
<keyword evidence="5" id="KW-1185">Reference proteome</keyword>
<gene>
    <name evidence="4" type="ORF">LSTR_LSTR006704</name>
</gene>
<evidence type="ECO:0000313" key="4">
    <source>
        <dbReference type="EMBL" id="RZF42111.1"/>
    </source>
</evidence>
<dbReference type="EMBL" id="QKKF02015641">
    <property type="protein sequence ID" value="RZF42111.1"/>
    <property type="molecule type" value="Genomic_DNA"/>
</dbReference>
<dbReference type="PANTHER" id="PTHR11001:SF2">
    <property type="entry name" value="MITOCHONDRIAL FISSION PROCESS PROTEIN 1"/>
    <property type="match status" value="1"/>
</dbReference>